<dbReference type="SUPFAM" id="SSF82784">
    <property type="entry name" value="OsmC-like"/>
    <property type="match status" value="1"/>
</dbReference>
<comment type="caution">
    <text evidence="1">The sequence shown here is derived from an EMBL/GenBank/DDBJ whole genome shotgun (WGS) entry which is preliminary data.</text>
</comment>
<sequence>MEKHIYNVDIKWTQDRKGTMCSPELKNEATNETNCIEVATPPEFPGGMSNIWSPEHLFTAAVSSCLMTTFLAIAEYSKLEFVSFACGSKGILEKVDGKFAISEVLLFPEVVITDASKRERTERILEKSEKACLISNSVTSKITMEAKIIVQN</sequence>
<dbReference type="Pfam" id="PF02566">
    <property type="entry name" value="OsmC"/>
    <property type="match status" value="1"/>
</dbReference>
<dbReference type="InterPro" id="IPR036102">
    <property type="entry name" value="OsmC/Ohrsf"/>
</dbReference>
<dbReference type="Proteomes" id="UP001501682">
    <property type="component" value="Unassembled WGS sequence"/>
</dbReference>
<evidence type="ECO:0008006" key="3">
    <source>
        <dbReference type="Google" id="ProtNLM"/>
    </source>
</evidence>
<evidence type="ECO:0000313" key="2">
    <source>
        <dbReference type="Proteomes" id="UP001501682"/>
    </source>
</evidence>
<dbReference type="PANTHER" id="PTHR42830:SF2">
    <property type="entry name" value="OSMC_OHR FAMILY PROTEIN"/>
    <property type="match status" value="1"/>
</dbReference>
<accession>A0ABP8CNV5</accession>
<gene>
    <name evidence="1" type="ORF">GCM10022292_07690</name>
</gene>
<dbReference type="EMBL" id="BAABCB010000006">
    <property type="protein sequence ID" value="GAA4241404.1"/>
    <property type="molecule type" value="Genomic_DNA"/>
</dbReference>
<keyword evidence="2" id="KW-1185">Reference proteome</keyword>
<reference evidence="2" key="1">
    <citation type="journal article" date="2019" name="Int. J. Syst. Evol. Microbiol.">
        <title>The Global Catalogue of Microorganisms (GCM) 10K type strain sequencing project: providing services to taxonomists for standard genome sequencing and annotation.</title>
        <authorList>
            <consortium name="The Broad Institute Genomics Platform"/>
            <consortium name="The Broad Institute Genome Sequencing Center for Infectious Disease"/>
            <person name="Wu L."/>
            <person name="Ma J."/>
        </authorList>
    </citation>
    <scope>NUCLEOTIDE SEQUENCE [LARGE SCALE GENOMIC DNA]</scope>
    <source>
        <strain evidence="2">JCM 17633</strain>
    </source>
</reference>
<protein>
    <recommendedName>
        <fullName evidence="3">Peroxiredoxin, SACOL1771 subfamily</fullName>
    </recommendedName>
</protein>
<proteinExistence type="predicted"/>
<dbReference type="InterPro" id="IPR015946">
    <property type="entry name" value="KH_dom-like_a/b"/>
</dbReference>
<dbReference type="PANTHER" id="PTHR42830">
    <property type="entry name" value="OSMOTICALLY INDUCIBLE FAMILY PROTEIN"/>
    <property type="match status" value="1"/>
</dbReference>
<dbReference type="RefSeq" id="WP_334466700.1">
    <property type="nucleotide sequence ID" value="NZ_BAABCB010000006.1"/>
</dbReference>
<dbReference type="InterPro" id="IPR003718">
    <property type="entry name" value="OsmC/Ohr_fam"/>
</dbReference>
<organism evidence="1 2">
    <name type="scientific">Winogradskyella damuponensis</name>
    <dbReference type="NCBI Taxonomy" id="943939"/>
    <lineage>
        <taxon>Bacteria</taxon>
        <taxon>Pseudomonadati</taxon>
        <taxon>Bacteroidota</taxon>
        <taxon>Flavobacteriia</taxon>
        <taxon>Flavobacteriales</taxon>
        <taxon>Flavobacteriaceae</taxon>
        <taxon>Winogradskyella</taxon>
    </lineage>
</organism>
<dbReference type="Gene3D" id="3.30.300.20">
    <property type="match status" value="1"/>
</dbReference>
<name>A0ABP8CNV5_9FLAO</name>
<evidence type="ECO:0000313" key="1">
    <source>
        <dbReference type="EMBL" id="GAA4241404.1"/>
    </source>
</evidence>
<dbReference type="InterPro" id="IPR052707">
    <property type="entry name" value="OsmC_Ohr_Peroxiredoxin"/>
</dbReference>